<evidence type="ECO:0000313" key="1">
    <source>
        <dbReference type="EMBL" id="KAK7503770.1"/>
    </source>
</evidence>
<organism evidence="1 2">
    <name type="scientific">Batillaria attramentaria</name>
    <dbReference type="NCBI Taxonomy" id="370345"/>
    <lineage>
        <taxon>Eukaryota</taxon>
        <taxon>Metazoa</taxon>
        <taxon>Spiralia</taxon>
        <taxon>Lophotrochozoa</taxon>
        <taxon>Mollusca</taxon>
        <taxon>Gastropoda</taxon>
        <taxon>Caenogastropoda</taxon>
        <taxon>Sorbeoconcha</taxon>
        <taxon>Cerithioidea</taxon>
        <taxon>Batillariidae</taxon>
        <taxon>Batillaria</taxon>
    </lineage>
</organism>
<name>A0ABD0LW77_9CAEN</name>
<protein>
    <submittedName>
        <fullName evidence="1">Uncharacterized protein</fullName>
    </submittedName>
</protein>
<dbReference type="AlphaFoldDB" id="A0ABD0LW77"/>
<dbReference type="EMBL" id="JACVVK020000018">
    <property type="protein sequence ID" value="KAK7503770.1"/>
    <property type="molecule type" value="Genomic_DNA"/>
</dbReference>
<comment type="caution">
    <text evidence="1">The sequence shown here is derived from an EMBL/GenBank/DDBJ whole genome shotgun (WGS) entry which is preliminary data.</text>
</comment>
<accession>A0ABD0LW77</accession>
<dbReference type="Proteomes" id="UP001519460">
    <property type="component" value="Unassembled WGS sequence"/>
</dbReference>
<reference evidence="1 2" key="1">
    <citation type="journal article" date="2023" name="Sci. Data">
        <title>Genome assembly of the Korean intertidal mud-creeper Batillaria attramentaria.</title>
        <authorList>
            <person name="Patra A.K."/>
            <person name="Ho P.T."/>
            <person name="Jun S."/>
            <person name="Lee S.J."/>
            <person name="Kim Y."/>
            <person name="Won Y.J."/>
        </authorList>
    </citation>
    <scope>NUCLEOTIDE SEQUENCE [LARGE SCALE GENOMIC DNA]</scope>
    <source>
        <strain evidence="1">Wonlab-2016</strain>
    </source>
</reference>
<keyword evidence="2" id="KW-1185">Reference proteome</keyword>
<sequence>MTDILNCCGQVPPTAGTKFCVSLGMTEVPSDVTLADRCTERLTYRGRKSSRVRTLYASHSSENSVKVRVDSTTACVFKTAINIITGCFT</sequence>
<gene>
    <name evidence="1" type="ORF">BaRGS_00004893</name>
</gene>
<proteinExistence type="predicted"/>
<evidence type="ECO:0000313" key="2">
    <source>
        <dbReference type="Proteomes" id="UP001519460"/>
    </source>
</evidence>